<dbReference type="SUPFAM" id="SSF49503">
    <property type="entry name" value="Cupredoxins"/>
    <property type="match status" value="1"/>
</dbReference>
<dbReference type="InterPro" id="IPR000923">
    <property type="entry name" value="BlueCu_1"/>
</dbReference>
<keyword evidence="7" id="KW-1185">Reference proteome</keyword>
<dbReference type="PATRIC" id="fig|358396.7.peg.4216"/>
<evidence type="ECO:0000313" key="8">
    <source>
        <dbReference type="Proteomes" id="UP000186547"/>
    </source>
</evidence>
<dbReference type="PANTHER" id="PTHR39335:SF1">
    <property type="entry name" value="BLL4220 PROTEIN"/>
    <property type="match status" value="1"/>
</dbReference>
<dbReference type="Pfam" id="PF03640">
    <property type="entry name" value="Lipoprotein_15"/>
    <property type="match status" value="2"/>
</dbReference>
<reference evidence="6 7" key="2">
    <citation type="journal article" date="2014" name="PLoS Genet.">
        <title>Phylogenetically driven sequencing of extremely halophilic archaea reveals strategies for static and dynamic osmo-response.</title>
        <authorList>
            <person name="Becker E.A."/>
            <person name="Seitzer P.M."/>
            <person name="Tritt A."/>
            <person name="Larsen D."/>
            <person name="Krusor M."/>
            <person name="Yao A.I."/>
            <person name="Wu D."/>
            <person name="Madern D."/>
            <person name="Eisen J.A."/>
            <person name="Darling A.E."/>
            <person name="Facciotti M.T."/>
        </authorList>
    </citation>
    <scope>NUCLEOTIDE SEQUENCE [LARGE SCALE GENOMIC DNA]</scope>
    <source>
        <strain evidence="6 7">AJ5</strain>
    </source>
</reference>
<dbReference type="EMBL" id="AOLZ01000078">
    <property type="protein sequence ID" value="EMA27283.1"/>
    <property type="molecule type" value="Genomic_DNA"/>
</dbReference>
<dbReference type="Proteomes" id="UP000011555">
    <property type="component" value="Unassembled WGS sequence"/>
</dbReference>
<feature type="domain" description="Blue (type 1) copper" evidence="4">
    <location>
        <begin position="134"/>
        <end position="219"/>
    </location>
</feature>
<dbReference type="AlphaFoldDB" id="M0L2F5"/>
<dbReference type="GO" id="GO:0005507">
    <property type="term" value="F:copper ion binding"/>
    <property type="evidence" value="ECO:0007669"/>
    <property type="project" value="InterPro"/>
</dbReference>
<dbReference type="Proteomes" id="UP000186547">
    <property type="component" value="Chromosome"/>
</dbReference>
<accession>M0L2F5</accession>
<dbReference type="InterPro" id="IPR008972">
    <property type="entry name" value="Cupredoxin"/>
</dbReference>
<reference evidence="5" key="3">
    <citation type="submission" date="2017-01" db="EMBL/GenBank/DDBJ databases">
        <authorList>
            <person name="Mah S.A."/>
            <person name="Swanson W.J."/>
            <person name="Moy G.W."/>
            <person name="Vacquier V.D."/>
        </authorList>
    </citation>
    <scope>NUCLEOTIDE SEQUENCE</scope>
    <source>
        <strain evidence="5">AJ5</strain>
    </source>
</reference>
<gene>
    <name evidence="6" type="ORF">C445_20855</name>
    <name evidence="5" type="ORF">CHINAEXTREME_14570</name>
</gene>
<evidence type="ECO:0000256" key="2">
    <source>
        <dbReference type="ARBA" id="ARBA00023008"/>
    </source>
</evidence>
<keyword evidence="2" id="KW-0186">Copper</keyword>
<evidence type="ECO:0000256" key="1">
    <source>
        <dbReference type="ARBA" id="ARBA00022723"/>
    </source>
</evidence>
<evidence type="ECO:0000313" key="7">
    <source>
        <dbReference type="Proteomes" id="UP000011555"/>
    </source>
</evidence>
<dbReference type="GO" id="GO:0043448">
    <property type="term" value="P:alkane catabolic process"/>
    <property type="evidence" value="ECO:0007669"/>
    <property type="project" value="TreeGrafter"/>
</dbReference>
<sequence length="433" mass="46709">MGFVRHDLPTIENGGTMTRSNAEKTDESTEEPTGDRLGFERRPLLKAVGAGTALAAGAGITTAGGDEDDESHEDDGYDGTDEGDGTDTASETREIHPVYGYPARDAAAIPDSIEPDHEITLDVAPPGPDQPPFLYFDPTGLRVDSGDVVQFTFASPDHTVTAMHPEIGLPQRVPDGAEPFSSPVQGPGSAWLYRFDHEGVYDIYCAPHLDFGMVMRVVVGTLEEAELPEYARTVEDLPSREDVSAGLNEMSEQNEGCEWPNLMPAGILGTDALDAMTIQRAGTVPFSAVVEELGYELIEAPEGPPSEVGEPTVRVRDHPDYGELLVGPEGMTVYMFDQDTRNAGESACSGDCADAWPPLTVDGDREPVAGDGVTADLETFERDTGERQVTANGWPLYYFSRDEEPGDVQGQGVNDVWWVLRPDGTPLRTDSDD</sequence>
<dbReference type="KEGG" id="hlc:CHINAEXTREME14570"/>
<feature type="compositionally biased region" description="Basic and acidic residues" evidence="3">
    <location>
        <begin position="21"/>
        <end position="43"/>
    </location>
</feature>
<reference evidence="5 8" key="1">
    <citation type="journal article" date="2011" name="J. Bacteriol.">
        <title>Genome sequence of Halobiforma lacisalsi AJ5, an extremely halophilic archaeon which harbors a bop gene.</title>
        <authorList>
            <person name="Jiang X."/>
            <person name="Wang S."/>
            <person name="Cheng H."/>
            <person name="Huo Y."/>
            <person name="Zhang X."/>
            <person name="Zhu X."/>
            <person name="Han X."/>
            <person name="Ni P."/>
            <person name="Wu M."/>
        </authorList>
    </citation>
    <scope>NUCLEOTIDE SEQUENCE [LARGE SCALE GENOMIC DNA]</scope>
    <source>
        <strain evidence="5 8">AJ5</strain>
    </source>
</reference>
<evidence type="ECO:0000259" key="4">
    <source>
        <dbReference type="Pfam" id="PF00127"/>
    </source>
</evidence>
<organism evidence="6 7">
    <name type="scientific">Natronobacterium lacisalsi AJ5</name>
    <dbReference type="NCBI Taxonomy" id="358396"/>
    <lineage>
        <taxon>Archaea</taxon>
        <taxon>Methanobacteriati</taxon>
        <taxon>Methanobacteriota</taxon>
        <taxon>Stenosarchaea group</taxon>
        <taxon>Halobacteria</taxon>
        <taxon>Halobacteriales</taxon>
        <taxon>Natrialbaceae</taxon>
        <taxon>Natronobacterium</taxon>
    </lineage>
</organism>
<evidence type="ECO:0000313" key="6">
    <source>
        <dbReference type="EMBL" id="EMA27283.1"/>
    </source>
</evidence>
<proteinExistence type="predicted"/>
<evidence type="ECO:0000256" key="3">
    <source>
        <dbReference type="SAM" id="MobiDB-lite"/>
    </source>
</evidence>
<dbReference type="eggNOG" id="arCOG08235">
    <property type="taxonomic scope" value="Archaea"/>
</dbReference>
<feature type="region of interest" description="Disordered" evidence="3">
    <location>
        <begin position="1"/>
        <end position="101"/>
    </location>
</feature>
<dbReference type="EMBL" id="CP019285">
    <property type="protein sequence ID" value="APW98923.1"/>
    <property type="molecule type" value="Genomic_DNA"/>
</dbReference>
<feature type="compositionally biased region" description="Acidic residues" evidence="3">
    <location>
        <begin position="65"/>
        <end position="85"/>
    </location>
</feature>
<dbReference type="Pfam" id="PF00127">
    <property type="entry name" value="Copper-bind"/>
    <property type="match status" value="1"/>
</dbReference>
<keyword evidence="1" id="KW-0479">Metal-binding</keyword>
<evidence type="ECO:0000313" key="5">
    <source>
        <dbReference type="EMBL" id="APW98923.1"/>
    </source>
</evidence>
<dbReference type="Gene3D" id="2.60.40.420">
    <property type="entry name" value="Cupredoxins - blue copper proteins"/>
    <property type="match status" value="1"/>
</dbReference>
<protein>
    <submittedName>
        <fullName evidence="6">Blue copper domain-containing protein</fullName>
    </submittedName>
    <submittedName>
        <fullName evidence="5">Plastocyanin</fullName>
    </submittedName>
</protein>
<dbReference type="PANTHER" id="PTHR39335">
    <property type="entry name" value="BLL4220 PROTEIN"/>
    <property type="match status" value="1"/>
</dbReference>
<name>M0L2F5_NATLA</name>
<dbReference type="InterPro" id="IPR005297">
    <property type="entry name" value="Lipoprotein_repeat"/>
</dbReference>
<dbReference type="GO" id="GO:0009055">
    <property type="term" value="F:electron transfer activity"/>
    <property type="evidence" value="ECO:0007669"/>
    <property type="project" value="InterPro"/>
</dbReference>
<feature type="compositionally biased region" description="Low complexity" evidence="3">
    <location>
        <begin position="49"/>
        <end position="64"/>
    </location>
</feature>
<dbReference type="eggNOG" id="arCOG02918">
    <property type="taxonomic scope" value="Archaea"/>
</dbReference>